<keyword evidence="2" id="KW-0472">Membrane</keyword>
<feature type="compositionally biased region" description="Polar residues" evidence="1">
    <location>
        <begin position="144"/>
        <end position="171"/>
    </location>
</feature>
<reference evidence="3 4" key="1">
    <citation type="journal article" date="2015" name="Genome Biol.">
        <title>Comparative genomics of Steinernema reveals deeply conserved gene regulatory networks.</title>
        <authorList>
            <person name="Dillman A.R."/>
            <person name="Macchietto M."/>
            <person name="Porter C.F."/>
            <person name="Rogers A."/>
            <person name="Williams B."/>
            <person name="Antoshechkin I."/>
            <person name="Lee M.M."/>
            <person name="Goodwin Z."/>
            <person name="Lu X."/>
            <person name="Lewis E.E."/>
            <person name="Goodrich-Blair H."/>
            <person name="Stock S.P."/>
            <person name="Adams B.J."/>
            <person name="Sternberg P.W."/>
            <person name="Mortazavi A."/>
        </authorList>
    </citation>
    <scope>NUCLEOTIDE SEQUENCE [LARGE SCALE GENOMIC DNA]</scope>
    <source>
        <strain evidence="3 4">ALL</strain>
    </source>
</reference>
<evidence type="ECO:0000313" key="4">
    <source>
        <dbReference type="Proteomes" id="UP000298663"/>
    </source>
</evidence>
<gene>
    <name evidence="3" type="ORF">L596_009240</name>
</gene>
<protein>
    <submittedName>
        <fullName evidence="3">Uncharacterized protein</fullName>
    </submittedName>
</protein>
<organism evidence="3 4">
    <name type="scientific">Steinernema carpocapsae</name>
    <name type="common">Entomopathogenic nematode</name>
    <dbReference type="NCBI Taxonomy" id="34508"/>
    <lineage>
        <taxon>Eukaryota</taxon>
        <taxon>Metazoa</taxon>
        <taxon>Ecdysozoa</taxon>
        <taxon>Nematoda</taxon>
        <taxon>Chromadorea</taxon>
        <taxon>Rhabditida</taxon>
        <taxon>Tylenchina</taxon>
        <taxon>Panagrolaimomorpha</taxon>
        <taxon>Strongyloidoidea</taxon>
        <taxon>Steinernematidae</taxon>
        <taxon>Steinernema</taxon>
    </lineage>
</organism>
<feature type="region of interest" description="Disordered" evidence="1">
    <location>
        <begin position="122"/>
        <end position="171"/>
    </location>
</feature>
<accession>A0A4U5PER9</accession>
<evidence type="ECO:0000256" key="2">
    <source>
        <dbReference type="SAM" id="Phobius"/>
    </source>
</evidence>
<evidence type="ECO:0000256" key="1">
    <source>
        <dbReference type="SAM" id="MobiDB-lite"/>
    </source>
</evidence>
<keyword evidence="4" id="KW-1185">Reference proteome</keyword>
<evidence type="ECO:0000313" key="3">
    <source>
        <dbReference type="EMBL" id="TKR95017.1"/>
    </source>
</evidence>
<dbReference type="AlphaFoldDB" id="A0A4U5PER9"/>
<sequence length="191" mass="21192">MKQHRDDFKIALILIPIFCVGQIGASTEAAVFDGFRKFMVYILMYDKTDERIHPDVEEQYRVDAENVDFWVLAGYILLGGLSLSIVWALTVFYFMGTKKRAVQIQNALMKLEAKFKDRFPSTSEVSTDEAKVPEMKQQQELKPAESTQSAITPVSETQMSGTPTASVSASVSGITASATTVATNEPEKPKL</sequence>
<feature type="compositionally biased region" description="Basic and acidic residues" evidence="1">
    <location>
        <begin position="128"/>
        <end position="143"/>
    </location>
</feature>
<keyword evidence="2" id="KW-1133">Transmembrane helix</keyword>
<name>A0A4U5PER9_STECR</name>
<keyword evidence="2" id="KW-0812">Transmembrane</keyword>
<feature type="transmembrane region" description="Helical" evidence="2">
    <location>
        <begin position="69"/>
        <end position="95"/>
    </location>
</feature>
<proteinExistence type="predicted"/>
<reference evidence="3 4" key="2">
    <citation type="journal article" date="2019" name="G3 (Bethesda)">
        <title>Hybrid Assembly of the Genome of the Entomopathogenic Nematode Steinernema carpocapsae Identifies the X-Chromosome.</title>
        <authorList>
            <person name="Serra L."/>
            <person name="Macchietto M."/>
            <person name="Macias-Munoz A."/>
            <person name="McGill C.J."/>
            <person name="Rodriguez I.M."/>
            <person name="Rodriguez B."/>
            <person name="Murad R."/>
            <person name="Mortazavi A."/>
        </authorList>
    </citation>
    <scope>NUCLEOTIDE SEQUENCE [LARGE SCALE GENOMIC DNA]</scope>
    <source>
        <strain evidence="3 4">ALL</strain>
    </source>
</reference>
<dbReference type="EMBL" id="AZBU02000002">
    <property type="protein sequence ID" value="TKR95017.1"/>
    <property type="molecule type" value="Genomic_DNA"/>
</dbReference>
<dbReference type="Proteomes" id="UP000298663">
    <property type="component" value="Unassembled WGS sequence"/>
</dbReference>
<comment type="caution">
    <text evidence="3">The sequence shown here is derived from an EMBL/GenBank/DDBJ whole genome shotgun (WGS) entry which is preliminary data.</text>
</comment>